<evidence type="ECO:0000313" key="1">
    <source>
        <dbReference type="EMBL" id="PVH30990.1"/>
    </source>
</evidence>
<evidence type="ECO:0008006" key="2">
    <source>
        <dbReference type="Google" id="ProtNLM"/>
    </source>
</evidence>
<dbReference type="AlphaFoldDB" id="A0A2T8HZY9"/>
<reference evidence="1" key="1">
    <citation type="submission" date="2018-04" db="EMBL/GenBank/DDBJ databases">
        <title>WGS assembly of Panicum hallii.</title>
        <authorList>
            <person name="Lovell J."/>
            <person name="Jenkins J."/>
            <person name="Lowry D."/>
            <person name="Mamidi S."/>
            <person name="Sreedasyam A."/>
            <person name="Weng X."/>
            <person name="Barry K."/>
            <person name="Bonette J."/>
            <person name="Campitelli B."/>
            <person name="Daum C."/>
            <person name="Gordon S."/>
            <person name="Gould B."/>
            <person name="Lipzen A."/>
            <person name="Macqueen A."/>
            <person name="Palacio-Mejia J."/>
            <person name="Plott C."/>
            <person name="Shakirov E."/>
            <person name="Shu S."/>
            <person name="Yoshinaga Y."/>
            <person name="Zane M."/>
            <person name="Rokhsar D."/>
            <person name="Grimwood J."/>
            <person name="Schmutz J."/>
            <person name="Juenger T."/>
        </authorList>
    </citation>
    <scope>NUCLEOTIDE SEQUENCE [LARGE SCALE GENOMIC DNA]</scope>
    <source>
        <strain evidence="1">FIL2</strain>
    </source>
</reference>
<name>A0A2T8HZY9_9POAL</name>
<dbReference type="EMBL" id="CM008054">
    <property type="protein sequence ID" value="PVH30990.1"/>
    <property type="molecule type" value="Genomic_DNA"/>
</dbReference>
<proteinExistence type="predicted"/>
<dbReference type="PANTHER" id="PTHR33377">
    <property type="entry name" value="OS10G0134700 PROTEIN-RELATED"/>
    <property type="match status" value="1"/>
</dbReference>
<organism evidence="1">
    <name type="scientific">Panicum hallii</name>
    <dbReference type="NCBI Taxonomy" id="206008"/>
    <lineage>
        <taxon>Eukaryota</taxon>
        <taxon>Viridiplantae</taxon>
        <taxon>Streptophyta</taxon>
        <taxon>Embryophyta</taxon>
        <taxon>Tracheophyta</taxon>
        <taxon>Spermatophyta</taxon>
        <taxon>Magnoliopsida</taxon>
        <taxon>Liliopsida</taxon>
        <taxon>Poales</taxon>
        <taxon>Poaceae</taxon>
        <taxon>PACMAD clade</taxon>
        <taxon>Panicoideae</taxon>
        <taxon>Panicodae</taxon>
        <taxon>Paniceae</taxon>
        <taxon>Panicinae</taxon>
        <taxon>Panicum</taxon>
        <taxon>Panicum sect. Panicum</taxon>
    </lineage>
</organism>
<accession>A0A2T8HZY9</accession>
<gene>
    <name evidence="1" type="ORF">PAHAL_9G030300</name>
</gene>
<sequence length="328" mass="35625">MAKEVAGSITSAVAGAAAEKAVSMIIDSLGKQTPVADKLQRLERLCMRVRSTIEVSEKHDIESASLLQWRESLREAVALGDEALLSFQQQLQAAPADAQGTTSTGGIGSSALSFTRKALSSMARRISGTATALFSTDEDATKLQSAVEALEKASENLGEFIGLLRLEASPRLKRRRRHVIPGGGQGGSAQVYFYVHGLIKGSSEVRVLVGRLQEALAKISTAVDTAKIRDVEGMELEWLAQWAVFLREAREQGRTVLHALRAQLSKENPECGPEVNQLGSFVHTVESIAGDLEFFNRLIITFCDFPAFSSYGYGRGGRDGRGGWWYHQ</sequence>
<dbReference type="Proteomes" id="UP000243499">
    <property type="component" value="Chromosome 9"/>
</dbReference>
<dbReference type="Gramene" id="PVH30990">
    <property type="protein sequence ID" value="PVH30990"/>
    <property type="gene ID" value="PAHAL_9G030300"/>
</dbReference>
<dbReference type="PANTHER" id="PTHR33377:SF110">
    <property type="entry name" value="RX N-TERMINAL DOMAIN-CONTAINING PROTEIN"/>
    <property type="match status" value="1"/>
</dbReference>
<protein>
    <recommendedName>
        <fullName evidence="2">Rx N-terminal domain-containing protein</fullName>
    </recommendedName>
</protein>